<keyword evidence="2" id="KW-1185">Reference proteome</keyword>
<protein>
    <submittedName>
        <fullName evidence="1">Uncharacterized protein</fullName>
    </submittedName>
</protein>
<organism evidence="1 2">
    <name type="scientific">Schizosaccharomyces osmophilus</name>
    <dbReference type="NCBI Taxonomy" id="2545709"/>
    <lineage>
        <taxon>Eukaryota</taxon>
        <taxon>Fungi</taxon>
        <taxon>Dikarya</taxon>
        <taxon>Ascomycota</taxon>
        <taxon>Taphrinomycotina</taxon>
        <taxon>Schizosaccharomycetes</taxon>
        <taxon>Schizosaccharomycetales</taxon>
        <taxon>Schizosaccharomycetaceae</taxon>
        <taxon>Schizosaccharomyces</taxon>
    </lineage>
</organism>
<dbReference type="RefSeq" id="XP_056037190.1">
    <property type="nucleotide sequence ID" value="XM_056179619.1"/>
</dbReference>
<reference evidence="1 2" key="1">
    <citation type="journal article" date="2023" name="G3 (Bethesda)">
        <title>A high-quality reference genome for the fission yeast Schizosaccharomyces osmophilus.</title>
        <authorList>
            <person name="Jia G.S."/>
            <person name="Zhang W.C."/>
            <person name="Liang Y."/>
            <person name="Liu X.H."/>
            <person name="Rhind N."/>
            <person name="Pidoux A."/>
            <person name="Brysch-Herzberg M."/>
            <person name="Du L.L."/>
        </authorList>
    </citation>
    <scope>NUCLEOTIDE SEQUENCE [LARGE SCALE GENOMIC DNA]</scope>
    <source>
        <strain evidence="1 2">CBS 15793</strain>
    </source>
</reference>
<accession>A0AAF0AVX8</accession>
<gene>
    <name evidence="1" type="ORF">SOMG_00826</name>
</gene>
<dbReference type="Proteomes" id="UP001212411">
    <property type="component" value="Chromosome 1"/>
</dbReference>
<dbReference type="EMBL" id="CP115611">
    <property type="protein sequence ID" value="WBW72947.1"/>
    <property type="molecule type" value="Genomic_DNA"/>
</dbReference>
<evidence type="ECO:0000313" key="1">
    <source>
        <dbReference type="EMBL" id="WBW72947.1"/>
    </source>
</evidence>
<name>A0AAF0AVX8_9SCHI</name>
<sequence>MGYGLPDKYVFRDIRGTTKGQFGFSLSDKAKAPLWETETDNQQRTNNPFVLDEVQKLEMEMET</sequence>
<evidence type="ECO:0000313" key="2">
    <source>
        <dbReference type="Proteomes" id="UP001212411"/>
    </source>
</evidence>
<dbReference type="GeneID" id="80874308"/>
<proteinExistence type="predicted"/>
<dbReference type="KEGG" id="som:SOMG_00826"/>
<dbReference type="AlphaFoldDB" id="A0AAF0AVX8"/>